<evidence type="ECO:0000256" key="1">
    <source>
        <dbReference type="SAM" id="MobiDB-lite"/>
    </source>
</evidence>
<organism evidence="2 3">
    <name type="scientific">Rotaria magnacalcarata</name>
    <dbReference type="NCBI Taxonomy" id="392030"/>
    <lineage>
        <taxon>Eukaryota</taxon>
        <taxon>Metazoa</taxon>
        <taxon>Spiralia</taxon>
        <taxon>Gnathifera</taxon>
        <taxon>Rotifera</taxon>
        <taxon>Eurotatoria</taxon>
        <taxon>Bdelloidea</taxon>
        <taxon>Philodinida</taxon>
        <taxon>Philodinidae</taxon>
        <taxon>Rotaria</taxon>
    </lineage>
</organism>
<feature type="compositionally biased region" description="Basic and acidic residues" evidence="1">
    <location>
        <begin position="1"/>
        <end position="11"/>
    </location>
</feature>
<keyword evidence="3" id="KW-1185">Reference proteome</keyword>
<feature type="non-terminal residue" evidence="2">
    <location>
        <position position="1"/>
    </location>
</feature>
<dbReference type="AlphaFoldDB" id="A0A821HR07"/>
<sequence length="22" mass="2557">LNESDNLRKNIPDTVLYHSTRA</sequence>
<evidence type="ECO:0000313" key="3">
    <source>
        <dbReference type="Proteomes" id="UP000663866"/>
    </source>
</evidence>
<accession>A0A821HR07</accession>
<proteinExistence type="predicted"/>
<feature type="region of interest" description="Disordered" evidence="1">
    <location>
        <begin position="1"/>
        <end position="22"/>
    </location>
</feature>
<comment type="caution">
    <text evidence="2">The sequence shown here is derived from an EMBL/GenBank/DDBJ whole genome shotgun (WGS) entry which is preliminary data.</text>
</comment>
<evidence type="ECO:0000313" key="2">
    <source>
        <dbReference type="EMBL" id="CAF4690042.1"/>
    </source>
</evidence>
<gene>
    <name evidence="2" type="ORF">OVN521_LOCUS48028</name>
</gene>
<name>A0A821HR07_9BILA</name>
<reference evidence="2" key="1">
    <citation type="submission" date="2021-02" db="EMBL/GenBank/DDBJ databases">
        <authorList>
            <person name="Nowell W R."/>
        </authorList>
    </citation>
    <scope>NUCLEOTIDE SEQUENCE</scope>
</reference>
<protein>
    <submittedName>
        <fullName evidence="2">Uncharacterized protein</fullName>
    </submittedName>
</protein>
<dbReference type="Proteomes" id="UP000663866">
    <property type="component" value="Unassembled WGS sequence"/>
</dbReference>
<dbReference type="EMBL" id="CAJOBG010097694">
    <property type="protein sequence ID" value="CAF4690042.1"/>
    <property type="molecule type" value="Genomic_DNA"/>
</dbReference>